<feature type="chain" id="PRO_5025614839" description="SGNH hydrolase-type esterase domain-containing protein" evidence="5">
    <location>
        <begin position="24"/>
        <end position="643"/>
    </location>
</feature>
<dbReference type="PANTHER" id="PTHR46020">
    <property type="entry name" value="OSJNBB0059K02.9 PROTEIN"/>
    <property type="match status" value="1"/>
</dbReference>
<proteinExistence type="inferred from homology"/>
<keyword evidence="7" id="KW-1185">Reference proteome</keyword>
<evidence type="ECO:0000313" key="7">
    <source>
        <dbReference type="Proteomes" id="UP000467841"/>
    </source>
</evidence>
<dbReference type="GO" id="GO:0016042">
    <property type="term" value="P:lipid catabolic process"/>
    <property type="evidence" value="ECO:0007669"/>
    <property type="project" value="UniProtKB-KW"/>
</dbReference>
<evidence type="ECO:0008006" key="8">
    <source>
        <dbReference type="Google" id="ProtNLM"/>
    </source>
</evidence>
<dbReference type="EMBL" id="CACVBM020001140">
    <property type="protein sequence ID" value="CAA7034016.1"/>
    <property type="molecule type" value="Genomic_DNA"/>
</dbReference>
<dbReference type="SUPFAM" id="SSF52266">
    <property type="entry name" value="SGNH hydrolase"/>
    <property type="match status" value="1"/>
</dbReference>
<dbReference type="Gene3D" id="3.40.50.1110">
    <property type="entry name" value="SGNH hydrolase"/>
    <property type="match status" value="2"/>
</dbReference>
<reference evidence="6" key="1">
    <citation type="submission" date="2020-01" db="EMBL/GenBank/DDBJ databases">
        <authorList>
            <person name="Mishra B."/>
        </authorList>
    </citation>
    <scope>NUCLEOTIDE SEQUENCE [LARGE SCALE GENOMIC DNA]</scope>
</reference>
<comment type="caution">
    <text evidence="6">The sequence shown here is derived from an EMBL/GenBank/DDBJ whole genome shotgun (WGS) entry which is preliminary data.</text>
</comment>
<dbReference type="PANTHER" id="PTHR46020:SF32">
    <property type="entry name" value="GDSL ESTERASE_LIPASE"/>
    <property type="match status" value="1"/>
</dbReference>
<dbReference type="OrthoDB" id="1600564at2759"/>
<keyword evidence="5" id="KW-0732">Signal</keyword>
<name>A0A6D2IZE3_9BRAS</name>
<evidence type="ECO:0000256" key="4">
    <source>
        <dbReference type="ARBA" id="ARBA00023098"/>
    </source>
</evidence>
<accession>A0A6D2IZE3</accession>
<evidence type="ECO:0000256" key="3">
    <source>
        <dbReference type="ARBA" id="ARBA00022963"/>
    </source>
</evidence>
<dbReference type="Proteomes" id="UP000467841">
    <property type="component" value="Unassembled WGS sequence"/>
</dbReference>
<protein>
    <recommendedName>
        <fullName evidence="8">SGNH hydrolase-type esterase domain-containing protein</fullName>
    </recommendedName>
</protein>
<dbReference type="InterPro" id="IPR036514">
    <property type="entry name" value="SGNH_hydro_sf"/>
</dbReference>
<sequence>MSSLMKLFLSIALFFGGINGVMGSIKKSPKLFVFGDNYVDTGNTRQESASWKSPYGYTFPGKPSGRFSDGLISTDFLGMNFAFGGVGVYDSPFEKSTNMSAQVNFLVHLLEAGRVYTFDDITSSDVALLSYSGNDYFGYIMKNPKFRAYPAFVQYVMDDIRHALWILDGLLFKNVLIASLPPLGCLPLYTGASSFKSCNESYNELVKLHNKLLKNVVAKLNEEAEPRKKNGQPNFFILDLHTAFMTVLNKKGSSKFKNPLKPCCEGECSIVNEKGAKIYTVCDDPKSSFFWDKVNPTQEGWKAIYSVLGNPLSKGRNNEVMGSNQLSQPNKIPKLFVFGDSYADTGNMKNGAESWISPYGVTFPGKPSGRYSDGLTSTDFLAKALGAESPYLWRTHGKNKLKLKRGMNFAFGGAGAFTADPMPNLTAQVNFMADLLRARRVYTPQDIYPSDVSFISYAGGDYFDFILQNRPPADLKAYIEKVVDSLYNRVIRLGDLLFKKIAITSLQPIGCSPYFSSASSYKSCNESYSELVKLHNDSLKKVVAKLNEDSRLGKKGQRYFVIDIHKAFMTILKNKGRTRFKNLLKPCCEGACARVDSKGAKMYTLCDDPKTSFFWDIVHPTQEGWKSVYSVLGNPLTESLTKA</sequence>
<keyword evidence="4" id="KW-0443">Lipid metabolism</keyword>
<evidence type="ECO:0000256" key="1">
    <source>
        <dbReference type="ARBA" id="ARBA00008668"/>
    </source>
</evidence>
<dbReference type="Pfam" id="PF00657">
    <property type="entry name" value="Lipase_GDSL"/>
    <property type="match status" value="2"/>
</dbReference>
<dbReference type="AlphaFoldDB" id="A0A6D2IZE3"/>
<evidence type="ECO:0000313" key="6">
    <source>
        <dbReference type="EMBL" id="CAA7034016.1"/>
    </source>
</evidence>
<organism evidence="6 7">
    <name type="scientific">Microthlaspi erraticum</name>
    <dbReference type="NCBI Taxonomy" id="1685480"/>
    <lineage>
        <taxon>Eukaryota</taxon>
        <taxon>Viridiplantae</taxon>
        <taxon>Streptophyta</taxon>
        <taxon>Embryophyta</taxon>
        <taxon>Tracheophyta</taxon>
        <taxon>Spermatophyta</taxon>
        <taxon>Magnoliopsida</taxon>
        <taxon>eudicotyledons</taxon>
        <taxon>Gunneridae</taxon>
        <taxon>Pentapetalae</taxon>
        <taxon>rosids</taxon>
        <taxon>malvids</taxon>
        <taxon>Brassicales</taxon>
        <taxon>Brassicaceae</taxon>
        <taxon>Coluteocarpeae</taxon>
        <taxon>Microthlaspi</taxon>
    </lineage>
</organism>
<dbReference type="InterPro" id="IPR001087">
    <property type="entry name" value="GDSL"/>
</dbReference>
<gene>
    <name evidence="6" type="ORF">MERR_LOCUS21251</name>
</gene>
<feature type="signal peptide" evidence="5">
    <location>
        <begin position="1"/>
        <end position="23"/>
    </location>
</feature>
<keyword evidence="3" id="KW-0442">Lipid degradation</keyword>
<dbReference type="GO" id="GO:0016788">
    <property type="term" value="F:hydrolase activity, acting on ester bonds"/>
    <property type="evidence" value="ECO:0007669"/>
    <property type="project" value="InterPro"/>
</dbReference>
<comment type="similarity">
    <text evidence="1">Belongs to the 'GDSL' lipolytic enzyme family.</text>
</comment>
<evidence type="ECO:0000256" key="5">
    <source>
        <dbReference type="SAM" id="SignalP"/>
    </source>
</evidence>
<keyword evidence="2" id="KW-0378">Hydrolase</keyword>
<evidence type="ECO:0000256" key="2">
    <source>
        <dbReference type="ARBA" id="ARBA00022801"/>
    </source>
</evidence>